<evidence type="ECO:0000256" key="8">
    <source>
        <dbReference type="ARBA" id="ARBA00022833"/>
    </source>
</evidence>
<dbReference type="CDD" id="cd06161">
    <property type="entry name" value="S2P-M50_SpoIVFB"/>
    <property type="match status" value="1"/>
</dbReference>
<evidence type="ECO:0000256" key="11">
    <source>
        <dbReference type="ARBA" id="ARBA00023136"/>
    </source>
</evidence>
<dbReference type="AlphaFoldDB" id="A0A6M1PM40"/>
<evidence type="ECO:0000256" key="1">
    <source>
        <dbReference type="ARBA" id="ARBA00001947"/>
    </source>
</evidence>
<sequence length="280" mass="31029">MIRIRGISFSLHPLLVIIMLISVLTGQFLELLTLFAIVLIHELGHVWAALLAGASVKSVQLLPFGGVAVIEDNGRLTAYREIGIALAGPLQNVLMMLFAAALREMGWGGDAFMTYLIHANLIIALFNLLPILPLDGGKIIQAAISLQVPYYSTLLWCGRISIFASALTAVYALLPLQYGGGVRLNLLMIAAFLLYSNITDHRNLPYRFVAFLMNREALYEQHMDKGTLARPIVAPLAKPLDDILRLFKRHQYHLIYVLDDKGGVMAVVPEQRLLSTYFGM</sequence>
<feature type="transmembrane region" description="Helical" evidence="13">
    <location>
        <begin position="82"/>
        <end position="100"/>
    </location>
</feature>
<keyword evidence="11 13" id="KW-0472">Membrane</keyword>
<evidence type="ECO:0000256" key="12">
    <source>
        <dbReference type="PROSITE-ProRule" id="PRU00703"/>
    </source>
</evidence>
<evidence type="ECO:0000313" key="15">
    <source>
        <dbReference type="EMBL" id="NGM83538.1"/>
    </source>
</evidence>
<evidence type="ECO:0000256" key="10">
    <source>
        <dbReference type="ARBA" id="ARBA00023049"/>
    </source>
</evidence>
<dbReference type="Pfam" id="PF02163">
    <property type="entry name" value="Peptidase_M50"/>
    <property type="match status" value="2"/>
</dbReference>
<feature type="transmembrane region" description="Helical" evidence="13">
    <location>
        <begin position="12"/>
        <end position="40"/>
    </location>
</feature>
<keyword evidence="9 13" id="KW-1133">Transmembrane helix</keyword>
<feature type="domain" description="CBS" evidence="14">
    <location>
        <begin position="223"/>
        <end position="280"/>
    </location>
</feature>
<dbReference type="PANTHER" id="PTHR39188">
    <property type="entry name" value="MEMBRANE-ASSOCIATED ZINC METALLOPROTEASE M50B"/>
    <property type="match status" value="1"/>
</dbReference>
<evidence type="ECO:0000256" key="9">
    <source>
        <dbReference type="ARBA" id="ARBA00022989"/>
    </source>
</evidence>
<dbReference type="RefSeq" id="WP_165099162.1">
    <property type="nucleotide sequence ID" value="NZ_JAAKGU010000006.1"/>
</dbReference>
<keyword evidence="6" id="KW-0479">Metal-binding</keyword>
<dbReference type="PROSITE" id="PS51371">
    <property type="entry name" value="CBS"/>
    <property type="match status" value="1"/>
</dbReference>
<keyword evidence="5 13" id="KW-0812">Transmembrane</keyword>
<evidence type="ECO:0000256" key="5">
    <source>
        <dbReference type="ARBA" id="ARBA00022692"/>
    </source>
</evidence>
<evidence type="ECO:0000256" key="13">
    <source>
        <dbReference type="SAM" id="Phobius"/>
    </source>
</evidence>
<dbReference type="GO" id="GO:0008237">
    <property type="term" value="F:metallopeptidase activity"/>
    <property type="evidence" value="ECO:0007669"/>
    <property type="project" value="UniProtKB-KW"/>
</dbReference>
<reference evidence="15 16" key="1">
    <citation type="submission" date="2020-02" db="EMBL/GenBank/DDBJ databases">
        <authorList>
            <person name="Gao J."/>
            <person name="Sun J."/>
        </authorList>
    </citation>
    <scope>NUCLEOTIDE SEQUENCE [LARGE SCALE GENOMIC DNA]</scope>
    <source>
        <strain evidence="15 16">7124</strain>
    </source>
</reference>
<gene>
    <name evidence="15" type="ORF">G5B47_14035</name>
</gene>
<dbReference type="InterPro" id="IPR046342">
    <property type="entry name" value="CBS_dom_sf"/>
</dbReference>
<comment type="cofactor">
    <cofactor evidence="1">
        <name>Zn(2+)</name>
        <dbReference type="ChEBI" id="CHEBI:29105"/>
    </cofactor>
</comment>
<organism evidence="15 16">
    <name type="scientific">Paenibacillus apii</name>
    <dbReference type="NCBI Taxonomy" id="1850370"/>
    <lineage>
        <taxon>Bacteria</taxon>
        <taxon>Bacillati</taxon>
        <taxon>Bacillota</taxon>
        <taxon>Bacilli</taxon>
        <taxon>Bacillales</taxon>
        <taxon>Paenibacillaceae</taxon>
        <taxon>Paenibacillus</taxon>
    </lineage>
</organism>
<keyword evidence="10" id="KW-0482">Metalloprotease</keyword>
<dbReference type="InterPro" id="IPR008915">
    <property type="entry name" value="Peptidase_M50"/>
</dbReference>
<dbReference type="SUPFAM" id="SSF54631">
    <property type="entry name" value="CBS-domain pair"/>
    <property type="match status" value="1"/>
</dbReference>
<evidence type="ECO:0000256" key="3">
    <source>
        <dbReference type="ARBA" id="ARBA00007931"/>
    </source>
</evidence>
<feature type="transmembrane region" description="Helical" evidence="13">
    <location>
        <begin position="180"/>
        <end position="198"/>
    </location>
</feature>
<protein>
    <submittedName>
        <fullName evidence="15">Zn-dependent protease</fullName>
    </submittedName>
</protein>
<comment type="caution">
    <text evidence="15">The sequence shown here is derived from an EMBL/GenBank/DDBJ whole genome shotgun (WGS) entry which is preliminary data.</text>
</comment>
<evidence type="ECO:0000259" key="14">
    <source>
        <dbReference type="PROSITE" id="PS51371"/>
    </source>
</evidence>
<dbReference type="GO" id="GO:0016020">
    <property type="term" value="C:membrane"/>
    <property type="evidence" value="ECO:0007669"/>
    <property type="project" value="UniProtKB-SubCell"/>
</dbReference>
<keyword evidence="12" id="KW-0129">CBS domain</keyword>
<dbReference type="PANTHER" id="PTHR39188:SF3">
    <property type="entry name" value="STAGE IV SPORULATION PROTEIN FB"/>
    <property type="match status" value="1"/>
</dbReference>
<keyword evidence="16" id="KW-1185">Reference proteome</keyword>
<evidence type="ECO:0000313" key="16">
    <source>
        <dbReference type="Proteomes" id="UP000480151"/>
    </source>
</evidence>
<comment type="similarity">
    <text evidence="3">Belongs to the peptidase M50B family.</text>
</comment>
<evidence type="ECO:0000256" key="7">
    <source>
        <dbReference type="ARBA" id="ARBA00022801"/>
    </source>
</evidence>
<comment type="subcellular location">
    <subcellularLocation>
        <location evidence="2">Membrane</location>
        <topology evidence="2">Multi-pass membrane protein</topology>
    </subcellularLocation>
</comment>
<evidence type="ECO:0000256" key="6">
    <source>
        <dbReference type="ARBA" id="ARBA00022723"/>
    </source>
</evidence>
<keyword evidence="7" id="KW-0378">Hydrolase</keyword>
<dbReference type="Proteomes" id="UP000480151">
    <property type="component" value="Unassembled WGS sequence"/>
</dbReference>
<keyword evidence="4 15" id="KW-0645">Protease</keyword>
<feature type="transmembrane region" description="Helical" evidence="13">
    <location>
        <begin position="112"/>
        <end position="132"/>
    </location>
</feature>
<keyword evidence="8" id="KW-0862">Zinc</keyword>
<dbReference type="EMBL" id="JAAKGU010000006">
    <property type="protein sequence ID" value="NGM83538.1"/>
    <property type="molecule type" value="Genomic_DNA"/>
</dbReference>
<feature type="transmembrane region" description="Helical" evidence="13">
    <location>
        <begin position="153"/>
        <end position="174"/>
    </location>
</feature>
<evidence type="ECO:0000256" key="2">
    <source>
        <dbReference type="ARBA" id="ARBA00004141"/>
    </source>
</evidence>
<proteinExistence type="inferred from homology"/>
<evidence type="ECO:0000256" key="4">
    <source>
        <dbReference type="ARBA" id="ARBA00022670"/>
    </source>
</evidence>
<accession>A0A6M1PM40</accession>
<name>A0A6M1PM40_9BACL</name>
<dbReference type="GO" id="GO:0006508">
    <property type="term" value="P:proteolysis"/>
    <property type="evidence" value="ECO:0007669"/>
    <property type="project" value="UniProtKB-KW"/>
</dbReference>
<dbReference type="InterPro" id="IPR000644">
    <property type="entry name" value="CBS_dom"/>
</dbReference>
<dbReference type="GO" id="GO:0046872">
    <property type="term" value="F:metal ion binding"/>
    <property type="evidence" value="ECO:0007669"/>
    <property type="project" value="UniProtKB-KW"/>
</dbReference>